<dbReference type="Gene3D" id="1.10.287.130">
    <property type="match status" value="1"/>
</dbReference>
<organism evidence="11 12">
    <name type="scientific">Arcobacter acticola</name>
    <dbReference type="NCBI Taxonomy" id="1849015"/>
    <lineage>
        <taxon>Bacteria</taxon>
        <taxon>Pseudomonadati</taxon>
        <taxon>Campylobacterota</taxon>
        <taxon>Epsilonproteobacteria</taxon>
        <taxon>Campylobacterales</taxon>
        <taxon>Arcobacteraceae</taxon>
        <taxon>Arcobacter</taxon>
    </lineage>
</organism>
<keyword evidence="9" id="KW-1133">Transmembrane helix</keyword>
<dbReference type="AlphaFoldDB" id="A0A6M8EQG5"/>
<feature type="transmembrane region" description="Helical" evidence="9">
    <location>
        <begin position="120"/>
        <end position="143"/>
    </location>
</feature>
<evidence type="ECO:0000256" key="6">
    <source>
        <dbReference type="ARBA" id="ARBA00022679"/>
    </source>
</evidence>
<dbReference type="InterPro" id="IPR003594">
    <property type="entry name" value="HATPase_dom"/>
</dbReference>
<dbReference type="EMBL" id="CP042652">
    <property type="protein sequence ID" value="QKE29351.1"/>
    <property type="molecule type" value="Genomic_DNA"/>
</dbReference>
<dbReference type="GO" id="GO:0000155">
    <property type="term" value="F:phosphorelay sensor kinase activity"/>
    <property type="evidence" value="ECO:0007669"/>
    <property type="project" value="InterPro"/>
</dbReference>
<dbReference type="Gene3D" id="3.30.565.10">
    <property type="entry name" value="Histidine kinase-like ATPase, C-terminal domain"/>
    <property type="match status" value="1"/>
</dbReference>
<dbReference type="InterPro" id="IPR036097">
    <property type="entry name" value="HisK_dim/P_sf"/>
</dbReference>
<dbReference type="SUPFAM" id="SSF55874">
    <property type="entry name" value="ATPase domain of HSP90 chaperone/DNA topoisomerase II/histidine kinase"/>
    <property type="match status" value="1"/>
</dbReference>
<feature type="domain" description="Histidine kinase" evidence="10">
    <location>
        <begin position="163"/>
        <end position="354"/>
    </location>
</feature>
<dbReference type="KEGG" id="paco:AACT_2224"/>
<keyword evidence="8" id="KW-0902">Two-component regulatory system</keyword>
<proteinExistence type="predicted"/>
<dbReference type="EC" id="2.7.13.3" evidence="3"/>
<evidence type="ECO:0000256" key="9">
    <source>
        <dbReference type="SAM" id="Phobius"/>
    </source>
</evidence>
<gene>
    <name evidence="11" type="ORF">AACT_2224</name>
</gene>
<dbReference type="GO" id="GO:0005886">
    <property type="term" value="C:plasma membrane"/>
    <property type="evidence" value="ECO:0007669"/>
    <property type="project" value="UniProtKB-SubCell"/>
</dbReference>
<evidence type="ECO:0000256" key="5">
    <source>
        <dbReference type="ARBA" id="ARBA00022553"/>
    </source>
</evidence>
<protein>
    <recommendedName>
        <fullName evidence="3">histidine kinase</fullName>
        <ecNumber evidence="3">2.7.13.3</ecNumber>
    </recommendedName>
</protein>
<dbReference type="PANTHER" id="PTHR44936:SF9">
    <property type="entry name" value="SENSOR PROTEIN CREC"/>
    <property type="match status" value="1"/>
</dbReference>
<comment type="subcellular location">
    <subcellularLocation>
        <location evidence="2">Cell membrane</location>
        <topology evidence="2">Multi-pass membrane protein</topology>
    </subcellularLocation>
</comment>
<dbReference type="SMART" id="SM00387">
    <property type="entry name" value="HATPase_c"/>
    <property type="match status" value="1"/>
</dbReference>
<evidence type="ECO:0000256" key="7">
    <source>
        <dbReference type="ARBA" id="ARBA00022777"/>
    </source>
</evidence>
<keyword evidence="9" id="KW-0812">Transmembrane</keyword>
<accession>A0A6M8EQG5</accession>
<keyword evidence="9" id="KW-0472">Membrane</keyword>
<reference evidence="11 12" key="1">
    <citation type="submission" date="2019-08" db="EMBL/GenBank/DDBJ databases">
        <title>Complete genome sequence of Arcobacter acticola.</title>
        <authorList>
            <person name="Miller W."/>
        </authorList>
    </citation>
    <scope>NUCLEOTIDE SEQUENCE [LARGE SCALE GENOMIC DNA]</scope>
    <source>
        <strain evidence="11 12">KCTC 52212</strain>
    </source>
</reference>
<dbReference type="InterPro" id="IPR003661">
    <property type="entry name" value="HisK_dim/P_dom"/>
</dbReference>
<dbReference type="InterPro" id="IPR005467">
    <property type="entry name" value="His_kinase_dom"/>
</dbReference>
<dbReference type="CDD" id="cd00082">
    <property type="entry name" value="HisKA"/>
    <property type="match status" value="1"/>
</dbReference>
<keyword evidence="5" id="KW-0597">Phosphoprotein</keyword>
<evidence type="ECO:0000259" key="10">
    <source>
        <dbReference type="PROSITE" id="PS50109"/>
    </source>
</evidence>
<dbReference type="Pfam" id="PF02518">
    <property type="entry name" value="HATPase_c"/>
    <property type="match status" value="1"/>
</dbReference>
<keyword evidence="7 11" id="KW-0418">Kinase</keyword>
<evidence type="ECO:0000256" key="1">
    <source>
        <dbReference type="ARBA" id="ARBA00000085"/>
    </source>
</evidence>
<evidence type="ECO:0000256" key="8">
    <source>
        <dbReference type="ARBA" id="ARBA00023012"/>
    </source>
</evidence>
<evidence type="ECO:0000313" key="11">
    <source>
        <dbReference type="EMBL" id="QKE29351.1"/>
    </source>
</evidence>
<evidence type="ECO:0000256" key="2">
    <source>
        <dbReference type="ARBA" id="ARBA00004651"/>
    </source>
</evidence>
<comment type="catalytic activity">
    <reaction evidence="1">
        <text>ATP + protein L-histidine = ADP + protein N-phospho-L-histidine.</text>
        <dbReference type="EC" id="2.7.13.3"/>
    </reaction>
</comment>
<keyword evidence="4" id="KW-1003">Cell membrane</keyword>
<dbReference type="SUPFAM" id="SSF47384">
    <property type="entry name" value="Homodimeric domain of signal transducing histidine kinase"/>
    <property type="match status" value="1"/>
</dbReference>
<keyword evidence="12" id="KW-1185">Reference proteome</keyword>
<dbReference type="InterPro" id="IPR050980">
    <property type="entry name" value="2C_sensor_his_kinase"/>
</dbReference>
<dbReference type="PROSITE" id="PS50109">
    <property type="entry name" value="HIS_KIN"/>
    <property type="match status" value="1"/>
</dbReference>
<dbReference type="RefSeq" id="WP_172127007.1">
    <property type="nucleotide sequence ID" value="NZ_CP042652.1"/>
</dbReference>
<feature type="transmembrane region" description="Helical" evidence="9">
    <location>
        <begin position="12"/>
        <end position="32"/>
    </location>
</feature>
<dbReference type="PANTHER" id="PTHR44936">
    <property type="entry name" value="SENSOR PROTEIN CREC"/>
    <property type="match status" value="1"/>
</dbReference>
<name>A0A6M8EQG5_9BACT</name>
<sequence>MHRHERNAFLKFFITYFFSVALLILIAGFFYFQQMKEGYLKAEDFSLITYARYIKIGDSSNTYSSEYHHKFVDTNNKYIDIRNFEKIGKEFTKLIPMSNNEPYLQVFKSDENFNNEVYELLLRVIAVQLLLLFIFATLSFYLAKSSLKPLKESIETLDKFAKDLIHDLNTPFTAMKLNIKLLEKDPQIKNIKAIERLNKSINTVTELHENLTVLLEKRTFQIISVNIFDIVQEVVHLHEPSYPNITFDISKNSLIIDTNPNALKEVLHNIISNACKYNRHNGYVRIYEKNKILHIRNSGAEINETNKIFNRNYSEQNSSGIGLDIVKRLCDAMNIKIEVTSNEESNCFSLIFDK</sequence>
<dbReference type="InterPro" id="IPR036890">
    <property type="entry name" value="HATPase_C_sf"/>
</dbReference>
<evidence type="ECO:0000256" key="4">
    <source>
        <dbReference type="ARBA" id="ARBA00022475"/>
    </source>
</evidence>
<keyword evidence="6" id="KW-0808">Transferase</keyword>
<evidence type="ECO:0000313" key="12">
    <source>
        <dbReference type="Proteomes" id="UP000503483"/>
    </source>
</evidence>
<dbReference type="Proteomes" id="UP000503483">
    <property type="component" value="Chromosome"/>
</dbReference>
<evidence type="ECO:0000256" key="3">
    <source>
        <dbReference type="ARBA" id="ARBA00012438"/>
    </source>
</evidence>